<name>A0A9P0AN94_BEMTA</name>
<dbReference type="Proteomes" id="UP001152759">
    <property type="component" value="Chromosome 9"/>
</dbReference>
<dbReference type="EMBL" id="OU963870">
    <property type="protein sequence ID" value="CAH0395252.1"/>
    <property type="molecule type" value="Genomic_DNA"/>
</dbReference>
<reference evidence="2" key="1">
    <citation type="submission" date="2021-12" db="EMBL/GenBank/DDBJ databases">
        <authorList>
            <person name="King R."/>
        </authorList>
    </citation>
    <scope>NUCLEOTIDE SEQUENCE</scope>
</reference>
<sequence>MHVTNVASCSLCIMRIDQGQDQDYPADSASGGGGSQTNNTPVLWYPGGRLNPMPLYNGQTLLLQQDPCLLFRENFRQINIQRRRRCRIAAMRMNNQTIRNTQVCPRVVNGQCVPFTNGTHGACHAIVRHGKKAYTFVLLSDCLLNGGGNNGTSAGGGNNGTMGAATSGAGGQPTPPPTAGG</sequence>
<accession>A0A9P0AN94</accession>
<proteinExistence type="predicted"/>
<feature type="region of interest" description="Disordered" evidence="1">
    <location>
        <begin position="155"/>
        <end position="181"/>
    </location>
</feature>
<evidence type="ECO:0000313" key="3">
    <source>
        <dbReference type="Proteomes" id="UP001152759"/>
    </source>
</evidence>
<evidence type="ECO:0000256" key="1">
    <source>
        <dbReference type="SAM" id="MobiDB-lite"/>
    </source>
</evidence>
<evidence type="ECO:0000313" key="2">
    <source>
        <dbReference type="EMBL" id="CAH0395252.1"/>
    </source>
</evidence>
<organism evidence="2 3">
    <name type="scientific">Bemisia tabaci</name>
    <name type="common">Sweetpotato whitefly</name>
    <name type="synonym">Aleurodes tabaci</name>
    <dbReference type="NCBI Taxonomy" id="7038"/>
    <lineage>
        <taxon>Eukaryota</taxon>
        <taxon>Metazoa</taxon>
        <taxon>Ecdysozoa</taxon>
        <taxon>Arthropoda</taxon>
        <taxon>Hexapoda</taxon>
        <taxon>Insecta</taxon>
        <taxon>Pterygota</taxon>
        <taxon>Neoptera</taxon>
        <taxon>Paraneoptera</taxon>
        <taxon>Hemiptera</taxon>
        <taxon>Sternorrhyncha</taxon>
        <taxon>Aleyrodoidea</taxon>
        <taxon>Aleyrodidae</taxon>
        <taxon>Aleyrodinae</taxon>
        <taxon>Bemisia</taxon>
    </lineage>
</organism>
<keyword evidence="3" id="KW-1185">Reference proteome</keyword>
<gene>
    <name evidence="2" type="ORF">BEMITA_LOCUS13463</name>
</gene>
<protein>
    <submittedName>
        <fullName evidence="2">Uncharacterized protein</fullName>
    </submittedName>
</protein>
<dbReference type="AlphaFoldDB" id="A0A9P0AN94"/>